<feature type="compositionally biased region" description="Basic and acidic residues" evidence="1">
    <location>
        <begin position="173"/>
        <end position="188"/>
    </location>
</feature>
<dbReference type="InterPro" id="IPR009072">
    <property type="entry name" value="Histone-fold"/>
</dbReference>
<feature type="compositionally biased region" description="Gly residues" evidence="1">
    <location>
        <begin position="22"/>
        <end position="43"/>
    </location>
</feature>
<gene>
    <name evidence="2" type="ORF">A3770_02p11910</name>
</gene>
<dbReference type="EMBL" id="CP031035">
    <property type="protein sequence ID" value="QDZ18673.1"/>
    <property type="molecule type" value="Genomic_DNA"/>
</dbReference>
<evidence type="ECO:0000313" key="2">
    <source>
        <dbReference type="EMBL" id="QDZ18673.1"/>
    </source>
</evidence>
<dbReference type="GO" id="GO:0046982">
    <property type="term" value="F:protein heterodimerization activity"/>
    <property type="evidence" value="ECO:0007669"/>
    <property type="project" value="InterPro"/>
</dbReference>
<evidence type="ECO:0000313" key="3">
    <source>
        <dbReference type="Proteomes" id="UP000316726"/>
    </source>
</evidence>
<name>A0A5B8ME17_9CHLO</name>
<reference evidence="2 3" key="1">
    <citation type="submission" date="2018-07" db="EMBL/GenBank/DDBJ databases">
        <title>The complete nuclear genome of the prasinophyte Chloropicon primus (CCMP1205).</title>
        <authorList>
            <person name="Pombert J.-F."/>
            <person name="Otis C."/>
            <person name="Turmel M."/>
            <person name="Lemieux C."/>
        </authorList>
    </citation>
    <scope>NUCLEOTIDE SEQUENCE [LARGE SCALE GENOMIC DNA]</scope>
    <source>
        <strain evidence="2 3">CCMP1205</strain>
    </source>
</reference>
<dbReference type="OrthoDB" id="2193432at2759"/>
<sequence length="188" mass="19708">MLPAALGDGHGNPQTASPKGNGEVGGLKGKGGKKGGLSLGGDAQGLPRSLVEACEGETGAVKPKALFDIVQRSLGESSSSGKAGGGQSEGGSVTVEESAWPLLADIVEHLCLSSLQFAVKLVDHRGGSTIEARDIARYLRTNMQLNVHAPGLEDHRSTSALKRRAQGLPHWELQQEAKRQNAEERTRD</sequence>
<dbReference type="Proteomes" id="UP000316726">
    <property type="component" value="Chromosome 2"/>
</dbReference>
<dbReference type="SUPFAM" id="SSF47113">
    <property type="entry name" value="Histone-fold"/>
    <property type="match status" value="1"/>
</dbReference>
<feature type="region of interest" description="Disordered" evidence="1">
    <location>
        <begin position="164"/>
        <end position="188"/>
    </location>
</feature>
<dbReference type="Gene3D" id="1.10.20.10">
    <property type="entry name" value="Histone, subunit A"/>
    <property type="match status" value="1"/>
</dbReference>
<evidence type="ECO:0000256" key="1">
    <source>
        <dbReference type="SAM" id="MobiDB-lite"/>
    </source>
</evidence>
<protein>
    <recommendedName>
        <fullName evidence="4">Transcription initiation factor TFIID subunit 12 domain-containing protein</fullName>
    </recommendedName>
</protein>
<dbReference type="AlphaFoldDB" id="A0A5B8ME17"/>
<proteinExistence type="predicted"/>
<keyword evidence="3" id="KW-1185">Reference proteome</keyword>
<feature type="region of interest" description="Disordered" evidence="1">
    <location>
        <begin position="1"/>
        <end position="45"/>
    </location>
</feature>
<organism evidence="2 3">
    <name type="scientific">Chloropicon primus</name>
    <dbReference type="NCBI Taxonomy" id="1764295"/>
    <lineage>
        <taxon>Eukaryota</taxon>
        <taxon>Viridiplantae</taxon>
        <taxon>Chlorophyta</taxon>
        <taxon>Chloropicophyceae</taxon>
        <taxon>Chloropicales</taxon>
        <taxon>Chloropicaceae</taxon>
        <taxon>Chloropicon</taxon>
    </lineage>
</organism>
<accession>A0A5B8ME17</accession>
<evidence type="ECO:0008006" key="4">
    <source>
        <dbReference type="Google" id="ProtNLM"/>
    </source>
</evidence>